<dbReference type="Proteomes" id="UP001303046">
    <property type="component" value="Unassembled WGS sequence"/>
</dbReference>
<organism evidence="3 4">
    <name type="scientific">Necator americanus</name>
    <name type="common">Human hookworm</name>
    <dbReference type="NCBI Taxonomy" id="51031"/>
    <lineage>
        <taxon>Eukaryota</taxon>
        <taxon>Metazoa</taxon>
        <taxon>Ecdysozoa</taxon>
        <taxon>Nematoda</taxon>
        <taxon>Chromadorea</taxon>
        <taxon>Rhabditida</taxon>
        <taxon>Rhabditina</taxon>
        <taxon>Rhabditomorpha</taxon>
        <taxon>Strongyloidea</taxon>
        <taxon>Ancylostomatidae</taxon>
        <taxon>Bunostominae</taxon>
        <taxon>Necator</taxon>
    </lineage>
</organism>
<dbReference type="InterPro" id="IPR036116">
    <property type="entry name" value="FN3_sf"/>
</dbReference>
<keyword evidence="4" id="KW-1185">Reference proteome</keyword>
<evidence type="ECO:0000313" key="3">
    <source>
        <dbReference type="EMBL" id="KAK6748555.1"/>
    </source>
</evidence>
<name>A0ABR1DE57_NECAM</name>
<keyword evidence="1" id="KW-0175">Coiled coil</keyword>
<dbReference type="EMBL" id="JAVFWL010000004">
    <property type="protein sequence ID" value="KAK6748555.1"/>
    <property type="molecule type" value="Genomic_DNA"/>
</dbReference>
<feature type="coiled-coil region" evidence="1">
    <location>
        <begin position="354"/>
        <end position="413"/>
    </location>
</feature>
<evidence type="ECO:0000256" key="1">
    <source>
        <dbReference type="SAM" id="Coils"/>
    </source>
</evidence>
<evidence type="ECO:0008006" key="5">
    <source>
        <dbReference type="Google" id="ProtNLM"/>
    </source>
</evidence>
<evidence type="ECO:0000313" key="4">
    <source>
        <dbReference type="Proteomes" id="UP001303046"/>
    </source>
</evidence>
<keyword evidence="2" id="KW-0812">Transmembrane</keyword>
<feature type="transmembrane region" description="Helical" evidence="2">
    <location>
        <begin position="39"/>
        <end position="59"/>
    </location>
</feature>
<accession>A0ABR1DE57</accession>
<proteinExistence type="predicted"/>
<keyword evidence="2" id="KW-1133">Transmembrane helix</keyword>
<feature type="transmembrane region" description="Helical" evidence="2">
    <location>
        <begin position="427"/>
        <end position="453"/>
    </location>
</feature>
<dbReference type="SUPFAM" id="SSF49265">
    <property type="entry name" value="Fibronectin type III"/>
    <property type="match status" value="1"/>
</dbReference>
<keyword evidence="2" id="KW-0472">Membrane</keyword>
<protein>
    <recommendedName>
        <fullName evidence="5">Fibronectin type III domain protein</fullName>
    </recommendedName>
</protein>
<sequence>MERYQLYSRWPTRIVTMKVVLCVTTQLPTLVEILDPLEVLFRFVSQWFFIVLYYLPYALSFTMESLHYKHVHKGRKHPDFIRYKLYLYKSKELLFGKMYTRDHVMIHELTPWGYEDQWISIVFYNSYAETEPLFVYMTSFRRIRAVPKRVFASTVAARSFVVYFEHEDPEQMIVEDVSAYQVFISKTDIPTTNTLLANIVKNETVAFERRTTHKDLTAYEAFDLEPETTYVVGVKYCNPSKAKCGDLSKLITVKTTKEKLEKRPQVSKLSIVTPYRIGVEWTGIADIANVSLLHNGEVIRGVSLNKEVTYYFEDLSPSMLYTITAREVFEDDRSFPLIVKLRTPNVQTEHNTEQRAITSQIADLSKQIEEVQKRVAEKKTILARRKRELAEQIANANNRIAAVRAKEEALASRSEFMKNMLFTPKTFFLGILVLQFGIVVGMVVFVTAQYCVLHSLRKKSRRNL</sequence>
<reference evidence="3 4" key="1">
    <citation type="submission" date="2023-08" db="EMBL/GenBank/DDBJ databases">
        <title>A Necator americanus chromosomal reference genome.</title>
        <authorList>
            <person name="Ilik V."/>
            <person name="Petrzelkova K.J."/>
            <person name="Pardy F."/>
            <person name="Fuh T."/>
            <person name="Niatou-Singa F.S."/>
            <person name="Gouil Q."/>
            <person name="Baker L."/>
            <person name="Ritchie M.E."/>
            <person name="Jex A.R."/>
            <person name="Gazzola D."/>
            <person name="Li H."/>
            <person name="Toshio Fujiwara R."/>
            <person name="Zhan B."/>
            <person name="Aroian R.V."/>
            <person name="Pafco B."/>
            <person name="Schwarz E.M."/>
        </authorList>
    </citation>
    <scope>NUCLEOTIDE SEQUENCE [LARGE SCALE GENOMIC DNA]</scope>
    <source>
        <strain evidence="3 4">Aroian</strain>
        <tissue evidence="3">Whole animal</tissue>
    </source>
</reference>
<evidence type="ECO:0000256" key="2">
    <source>
        <dbReference type="SAM" id="Phobius"/>
    </source>
</evidence>
<gene>
    <name evidence="3" type="primary">Necator_chrIV.g14576</name>
    <name evidence="3" type="ORF">RB195_001281</name>
</gene>
<comment type="caution">
    <text evidence="3">The sequence shown here is derived from an EMBL/GenBank/DDBJ whole genome shotgun (WGS) entry which is preliminary data.</text>
</comment>